<feature type="compositionally biased region" description="Basic residues" evidence="1">
    <location>
        <begin position="73"/>
        <end position="91"/>
    </location>
</feature>
<feature type="compositionally biased region" description="Basic residues" evidence="1">
    <location>
        <begin position="19"/>
        <end position="36"/>
    </location>
</feature>
<organism evidence="2 3">
    <name type="scientific">Methylobrevis pamukkalensis</name>
    <dbReference type="NCBI Taxonomy" id="1439726"/>
    <lineage>
        <taxon>Bacteria</taxon>
        <taxon>Pseudomonadati</taxon>
        <taxon>Pseudomonadota</taxon>
        <taxon>Alphaproteobacteria</taxon>
        <taxon>Hyphomicrobiales</taxon>
        <taxon>Pleomorphomonadaceae</taxon>
        <taxon>Methylobrevis</taxon>
    </lineage>
</organism>
<dbReference type="AlphaFoldDB" id="A0A1E3GPU8"/>
<evidence type="ECO:0000256" key="1">
    <source>
        <dbReference type="SAM" id="MobiDB-lite"/>
    </source>
</evidence>
<protein>
    <submittedName>
        <fullName evidence="2">Uncharacterized protein</fullName>
    </submittedName>
</protein>
<keyword evidence="3" id="KW-1185">Reference proteome</keyword>
<proteinExistence type="predicted"/>
<feature type="region of interest" description="Disordered" evidence="1">
    <location>
        <begin position="1"/>
        <end position="258"/>
    </location>
</feature>
<feature type="compositionally biased region" description="Gly residues" evidence="1">
    <location>
        <begin position="247"/>
        <end position="258"/>
    </location>
</feature>
<comment type="caution">
    <text evidence="2">The sequence shown here is derived from an EMBL/GenBank/DDBJ whole genome shotgun (WGS) entry which is preliminary data.</text>
</comment>
<dbReference type="Proteomes" id="UP000094622">
    <property type="component" value="Unassembled WGS sequence"/>
</dbReference>
<name>A0A1E3GPU8_9HYPH</name>
<gene>
    <name evidence="2" type="ORF">A6302_04468</name>
</gene>
<accession>A0A1E3GPU8</accession>
<evidence type="ECO:0000313" key="3">
    <source>
        <dbReference type="Proteomes" id="UP000094622"/>
    </source>
</evidence>
<sequence>MVCPHAGRPRTAGADRRPRPAARRRRRGRAGRRTCRRPVAPLRDPALAHAAADRRHPGGRAGRALPPACRGHAPGRHRPRAACPSPRRRRRNLPDPPCARQRPARPVRHAGAARGGRHRLPPAAPCRSARAAGGDSRCRRSRLVGRPVQHRSALSAQPGAHAHAGACRPRDRRRPPLGHRRAARPRRRPRRPPRRRPARPVRGNPRRLCLARPAGAQRGRSRTPPAPRVRPSPGSLRRRLRPAPCRAGGGVGGGHGRG</sequence>
<reference evidence="2 3" key="1">
    <citation type="submission" date="2016-07" db="EMBL/GenBank/DDBJ databases">
        <title>Draft Genome Sequence of Methylobrevis pamukkalensis PK2.</title>
        <authorList>
            <person name="Vasilenko O.V."/>
            <person name="Doronina N.V."/>
            <person name="Shmareva M.N."/>
            <person name="Tarlachkov S.V."/>
            <person name="Mustakhimov I."/>
            <person name="Trotsenko Y.A."/>
        </authorList>
    </citation>
    <scope>NUCLEOTIDE SEQUENCE [LARGE SCALE GENOMIC DNA]</scope>
    <source>
        <strain evidence="2 3">PK2</strain>
    </source>
</reference>
<evidence type="ECO:0000313" key="2">
    <source>
        <dbReference type="EMBL" id="ODN66068.1"/>
    </source>
</evidence>
<dbReference type="EMBL" id="MCRJ01000240">
    <property type="protein sequence ID" value="ODN66068.1"/>
    <property type="molecule type" value="Genomic_DNA"/>
</dbReference>
<feature type="compositionally biased region" description="Basic residues" evidence="1">
    <location>
        <begin position="170"/>
        <end position="199"/>
    </location>
</feature>